<dbReference type="SUPFAM" id="SSF53756">
    <property type="entry name" value="UDP-Glycosyltransferase/glycogen phosphorylase"/>
    <property type="match status" value="1"/>
</dbReference>
<dbReference type="EC" id="2.4.1.227" evidence="10"/>
<feature type="compositionally biased region" description="Low complexity" evidence="11">
    <location>
        <begin position="469"/>
        <end position="489"/>
    </location>
</feature>
<comment type="catalytic activity">
    <reaction evidence="10">
        <text>di-trans,octa-cis-undecaprenyl diphospho-N-acetyl-alpha-D-muramoyl-L-alanyl-D-glutamyl-meso-2,6-diaminopimeloyl-D-alanyl-D-alanine + UDP-N-acetyl-alpha-D-glucosamine = di-trans,octa-cis-undecaprenyl diphospho-[N-acetyl-alpha-D-glucosaminyl-(1-&gt;4)]-N-acetyl-alpha-D-muramoyl-L-alanyl-D-glutamyl-meso-2,6-diaminopimeloyl-D-alanyl-D-alanine + UDP + H(+)</text>
        <dbReference type="Rhea" id="RHEA:31227"/>
        <dbReference type="ChEBI" id="CHEBI:15378"/>
        <dbReference type="ChEBI" id="CHEBI:57705"/>
        <dbReference type="ChEBI" id="CHEBI:58223"/>
        <dbReference type="ChEBI" id="CHEBI:61387"/>
        <dbReference type="ChEBI" id="CHEBI:61388"/>
        <dbReference type="EC" id="2.4.1.227"/>
    </reaction>
</comment>
<dbReference type="AlphaFoldDB" id="A0A852W5B0"/>
<dbReference type="GO" id="GO:0051301">
    <property type="term" value="P:cell division"/>
    <property type="evidence" value="ECO:0007669"/>
    <property type="project" value="UniProtKB-KW"/>
</dbReference>
<feature type="binding site" evidence="10">
    <location>
        <position position="895"/>
    </location>
    <ligand>
        <name>UDP-N-acetyl-alpha-D-glucosamine</name>
        <dbReference type="ChEBI" id="CHEBI:57705"/>
    </ligand>
</feature>
<gene>
    <name evidence="10" type="primary">murG</name>
    <name evidence="14" type="ORF">HDA37_000987</name>
</gene>
<keyword evidence="15" id="KW-1185">Reference proteome</keyword>
<feature type="region of interest" description="Disordered" evidence="11">
    <location>
        <begin position="1"/>
        <end position="768"/>
    </location>
</feature>
<name>A0A852W5B0_PSEA5</name>
<evidence type="ECO:0000256" key="4">
    <source>
        <dbReference type="ARBA" id="ARBA00022679"/>
    </source>
</evidence>
<dbReference type="InterPro" id="IPR004276">
    <property type="entry name" value="GlycoTrans_28_N"/>
</dbReference>
<evidence type="ECO:0000256" key="10">
    <source>
        <dbReference type="HAMAP-Rule" id="MF_00033"/>
    </source>
</evidence>
<evidence type="ECO:0000259" key="13">
    <source>
        <dbReference type="Pfam" id="PF04101"/>
    </source>
</evidence>
<feature type="compositionally biased region" description="Low complexity" evidence="11">
    <location>
        <begin position="331"/>
        <end position="357"/>
    </location>
</feature>
<dbReference type="CDD" id="cd03785">
    <property type="entry name" value="GT28_MurG"/>
    <property type="match status" value="1"/>
</dbReference>
<protein>
    <recommendedName>
        <fullName evidence="10">UDP-N-acetylglucosamine--N-acetylmuramyl-(pentapeptide) pyrophosphoryl-undecaprenol N-acetylglucosamine transferase</fullName>
        <ecNumber evidence="10">2.4.1.227</ecNumber>
    </recommendedName>
    <alternativeName>
        <fullName evidence="10">Undecaprenyl-PP-MurNAc-pentapeptide-UDPGlcNAc GlcNAc transferase</fullName>
    </alternativeName>
</protein>
<comment type="subcellular location">
    <subcellularLocation>
        <location evidence="10">Cell membrane</location>
        <topology evidence="10">Peripheral membrane protein</topology>
        <orientation evidence="10">Cytoplasmic side</orientation>
    </subcellularLocation>
</comment>
<evidence type="ECO:0000256" key="6">
    <source>
        <dbReference type="ARBA" id="ARBA00022984"/>
    </source>
</evidence>
<evidence type="ECO:0000313" key="14">
    <source>
        <dbReference type="EMBL" id="NYG00702.1"/>
    </source>
</evidence>
<comment type="caution">
    <text evidence="14">The sequence shown here is derived from an EMBL/GenBank/DDBJ whole genome shotgun (WGS) entry which is preliminary data.</text>
</comment>
<feature type="compositionally biased region" description="Gly residues" evidence="11">
    <location>
        <begin position="597"/>
        <end position="613"/>
    </location>
</feature>
<reference evidence="14 15" key="1">
    <citation type="submission" date="2020-07" db="EMBL/GenBank/DDBJ databases">
        <title>Sequencing the genomes of 1000 actinobacteria strains.</title>
        <authorList>
            <person name="Klenk H.-P."/>
        </authorList>
    </citation>
    <scope>NUCLEOTIDE SEQUENCE [LARGE SCALE GENOMIC DNA]</scope>
    <source>
        <strain evidence="14 15">DSM 44749</strain>
    </source>
</reference>
<dbReference type="InterPro" id="IPR007235">
    <property type="entry name" value="Glyco_trans_28_C"/>
</dbReference>
<comment type="similarity">
    <text evidence="10">Belongs to the glycosyltransferase 28 family. MurG subfamily.</text>
</comment>
<dbReference type="GO" id="GO:0071555">
    <property type="term" value="P:cell wall organization"/>
    <property type="evidence" value="ECO:0007669"/>
    <property type="project" value="UniProtKB-KW"/>
</dbReference>
<dbReference type="GO" id="GO:0008360">
    <property type="term" value="P:regulation of cell shape"/>
    <property type="evidence" value="ECO:0007669"/>
    <property type="project" value="UniProtKB-KW"/>
</dbReference>
<evidence type="ECO:0000256" key="8">
    <source>
        <dbReference type="ARBA" id="ARBA00023306"/>
    </source>
</evidence>
<dbReference type="Proteomes" id="UP000549695">
    <property type="component" value="Unassembled WGS sequence"/>
</dbReference>
<feature type="compositionally biased region" description="Basic and acidic residues" evidence="11">
    <location>
        <begin position="165"/>
        <end position="176"/>
    </location>
</feature>
<feature type="domain" description="Glycosyltransferase family 28 N-terminal" evidence="12">
    <location>
        <begin position="775"/>
        <end position="913"/>
    </location>
</feature>
<proteinExistence type="inferred from homology"/>
<keyword evidence="6 10" id="KW-0573">Peptidoglycan synthesis</keyword>
<dbReference type="InterPro" id="IPR006009">
    <property type="entry name" value="GlcNAc_MurG"/>
</dbReference>
<keyword evidence="9 10" id="KW-0961">Cell wall biogenesis/degradation</keyword>
<dbReference type="Pfam" id="PF04101">
    <property type="entry name" value="Glyco_tran_28_C"/>
    <property type="match status" value="1"/>
</dbReference>
<feature type="binding site" evidence="10">
    <location>
        <position position="1013"/>
    </location>
    <ligand>
        <name>UDP-N-acetyl-alpha-D-glucosamine</name>
        <dbReference type="ChEBI" id="CHEBI:57705"/>
    </ligand>
</feature>
<evidence type="ECO:0000256" key="5">
    <source>
        <dbReference type="ARBA" id="ARBA00022960"/>
    </source>
</evidence>
<dbReference type="PANTHER" id="PTHR21015:SF22">
    <property type="entry name" value="GLYCOSYLTRANSFERASE"/>
    <property type="match status" value="1"/>
</dbReference>
<organism evidence="14 15">
    <name type="scientific">Pseudonocardia alni</name>
    <name type="common">Amycolata alni</name>
    <dbReference type="NCBI Taxonomy" id="33907"/>
    <lineage>
        <taxon>Bacteria</taxon>
        <taxon>Bacillati</taxon>
        <taxon>Actinomycetota</taxon>
        <taxon>Actinomycetes</taxon>
        <taxon>Pseudonocardiales</taxon>
        <taxon>Pseudonocardiaceae</taxon>
        <taxon>Pseudonocardia</taxon>
    </lineage>
</organism>
<keyword evidence="4 10" id="KW-0808">Transferase</keyword>
<evidence type="ECO:0000313" key="15">
    <source>
        <dbReference type="Proteomes" id="UP000549695"/>
    </source>
</evidence>
<comment type="caution">
    <text evidence="10">Lacks conserved residue(s) required for the propagation of feature annotation.</text>
</comment>
<dbReference type="GO" id="GO:0050511">
    <property type="term" value="F:undecaprenyldiphospho-muramoylpentapeptide beta-N-acetylglucosaminyltransferase activity"/>
    <property type="evidence" value="ECO:0007669"/>
    <property type="project" value="UniProtKB-UniRule"/>
</dbReference>
<feature type="compositionally biased region" description="Polar residues" evidence="11">
    <location>
        <begin position="426"/>
        <end position="454"/>
    </location>
</feature>
<feature type="binding site" evidence="10">
    <location>
        <position position="932"/>
    </location>
    <ligand>
        <name>UDP-N-acetyl-alpha-D-glucosamine</name>
        <dbReference type="ChEBI" id="CHEBI:57705"/>
    </ligand>
</feature>
<comment type="function">
    <text evidence="10">Cell wall formation. Catalyzes the transfer of a GlcNAc subunit on undecaprenyl-pyrophosphoryl-MurNAc-pentapeptide (lipid intermediate I) to form undecaprenyl-pyrophosphoryl-MurNAc-(pentapeptide)GlcNAc (lipid intermediate II).</text>
</comment>
<feature type="compositionally biased region" description="Low complexity" evidence="11">
    <location>
        <begin position="70"/>
        <end position="88"/>
    </location>
</feature>
<evidence type="ECO:0000256" key="9">
    <source>
        <dbReference type="ARBA" id="ARBA00023316"/>
    </source>
</evidence>
<feature type="compositionally biased region" description="Gly residues" evidence="11">
    <location>
        <begin position="640"/>
        <end position="651"/>
    </location>
</feature>
<sequence length="1126" mass="110453">MTGTDQTGGNDGTGSGREPGRRPTMGGRAPGPHEVRPDGVVFGGPDGAGGTGGRPGWPTEYPSGADLFDASAAPESPSAQVPASQPSVEPGPRGPQRLPGTGWDPHAQSRRPDAPRSGDGPQGTNGVAHGDRSAARPANGAPHEGLGPDGADRHDGPRNGIARNGADHHDAPRNGDLRNGTPQSAAPQNGAPRSGGSRNGAPRNGVPRGAAEGGDQGAPQGPNGVSHGPDGVAPDGGPRGLDGAPRPADDAGQQPGGLPRRRPGGPVPPGAMPSRPGAADDLFTPRGSTGRRGPDPTRSGAPADGVPRTGPGEDGLAAGPAPAGPGPHVPGAPATDTGPTVTTPHTTGPHAAAPHGAGVNGAGLNGAAPSGAGTDGTRTLGGRSDAATGPDTVDTTGPDAGTGPQQPVADGRGTAGAEDPTATDPGGSTPQRTGPQEPRQTGPATPGPDSTGSTPARREQSAGEPPTVAHPAGDAAALPAAASADAPSGTGWQQARTPSAPQQRPAQPGEREHAGVTATGPQSGPEPGALSATGPRGPVPPHGRSAPGPYAPGRPGAGPHGPVPGGPGPQQFGRPGPAGPNALTGTGPYHPAAPGRQGPGRQGPGQQGPGQQGPGTARPGPQGPGPQAPGPQGPARQGPGYAGPGRPGPAGTGPFRPVGPGGFGPAAPGTPAPYGPGGPGAPGWQGPGGPVAPGPQSPVAPQGPRGPQPHGLQGPGPQGPGPQPNGPQQNPQGDGVPGPGVPGPTGPDATRTFGPATTRPAGEQAPAPVRGGLSVVVAGGGSAGHIEPALAVADAIRRLVPGARVTALGTEKGLDTQLIPARGYPLELIPPVPLPRKPTADLFKLPGNVRGAVKRVREVLEAAEADVVVGFGGFVSLPAYLGARGRVPIVVHEANARAGLANKVGARFASAVCVAVPGTGLANEEVVGMPLRRSITTLDRASLRPEARTYFNLPPHGPVLLVFGGSQGARTLNDAVAGALPAFTERGISVLHAYGKNGTPADPRPGYVPVPYIERMDLAYAAADVVLGRSGMTTVAELTAVGLPAVYVPLPHGNGEQALNARPVVEAGGGKLVQDEDMNGERAIDELMPMLTDPDLALAMGRRARAAGHGEADEKIARIVMEVAGR</sequence>
<accession>A0A852W5B0</accession>
<evidence type="ECO:0000256" key="3">
    <source>
        <dbReference type="ARBA" id="ARBA00022676"/>
    </source>
</evidence>
<dbReference type="PANTHER" id="PTHR21015">
    <property type="entry name" value="UDP-N-ACETYLGLUCOSAMINE--N-ACETYLMURAMYL-(PENTAPEPTIDE) PYROPHOSPHORYL-UNDECAPRENOL N-ACETYLGLUCOSAMINE TRANSFERASE 1"/>
    <property type="match status" value="1"/>
</dbReference>
<feature type="compositionally biased region" description="Gly residues" evidence="11">
    <location>
        <begin position="41"/>
        <end position="55"/>
    </location>
</feature>
<feature type="binding site" evidence="10">
    <location>
        <position position="966"/>
    </location>
    <ligand>
        <name>UDP-N-acetyl-alpha-D-glucosamine</name>
        <dbReference type="ChEBI" id="CHEBI:57705"/>
    </ligand>
</feature>
<keyword evidence="8 10" id="KW-0131">Cell cycle</keyword>
<evidence type="ECO:0000256" key="7">
    <source>
        <dbReference type="ARBA" id="ARBA00023136"/>
    </source>
</evidence>
<evidence type="ECO:0000256" key="1">
    <source>
        <dbReference type="ARBA" id="ARBA00022475"/>
    </source>
</evidence>
<comment type="pathway">
    <text evidence="10">Cell wall biogenesis; peptidoglycan biosynthesis.</text>
</comment>
<feature type="compositionally biased region" description="Polar residues" evidence="11">
    <location>
        <begin position="490"/>
        <end position="505"/>
    </location>
</feature>
<dbReference type="GO" id="GO:0005886">
    <property type="term" value="C:plasma membrane"/>
    <property type="evidence" value="ECO:0007669"/>
    <property type="project" value="UniProtKB-SubCell"/>
</dbReference>
<dbReference type="UniPathway" id="UPA00219"/>
<keyword evidence="5 10" id="KW-0133">Cell shape</keyword>
<feature type="compositionally biased region" description="Low complexity" evidence="11">
    <location>
        <begin position="385"/>
        <end position="404"/>
    </location>
</feature>
<keyword evidence="1 10" id="KW-1003">Cell membrane</keyword>
<feature type="compositionally biased region" description="Low complexity" evidence="11">
    <location>
        <begin position="699"/>
        <end position="712"/>
    </location>
</feature>
<evidence type="ECO:0000256" key="2">
    <source>
        <dbReference type="ARBA" id="ARBA00022618"/>
    </source>
</evidence>
<feature type="domain" description="Glycosyl transferase family 28 C-terminal" evidence="13">
    <location>
        <begin position="959"/>
        <end position="1107"/>
    </location>
</feature>
<feature type="compositionally biased region" description="Pro residues" evidence="11">
    <location>
        <begin position="621"/>
        <end position="632"/>
    </location>
</feature>
<feature type="binding site" evidence="10">
    <location>
        <position position="1057"/>
    </location>
    <ligand>
        <name>UDP-N-acetyl-alpha-D-glucosamine</name>
        <dbReference type="ChEBI" id="CHEBI:57705"/>
    </ligand>
</feature>
<feature type="binding site" evidence="10">
    <location>
        <begin position="782"/>
        <end position="784"/>
    </location>
    <ligand>
        <name>UDP-N-acetyl-alpha-D-glucosamine</name>
        <dbReference type="ChEBI" id="CHEBI:57705"/>
    </ligand>
</feature>
<keyword evidence="3 10" id="KW-0328">Glycosyltransferase</keyword>
<dbReference type="GO" id="GO:0005975">
    <property type="term" value="P:carbohydrate metabolic process"/>
    <property type="evidence" value="ECO:0007669"/>
    <property type="project" value="InterPro"/>
</dbReference>
<dbReference type="Gene3D" id="3.40.50.2000">
    <property type="entry name" value="Glycogen Phosphorylase B"/>
    <property type="match status" value="2"/>
</dbReference>
<evidence type="ECO:0000256" key="11">
    <source>
        <dbReference type="SAM" id="MobiDB-lite"/>
    </source>
</evidence>
<dbReference type="Pfam" id="PF03033">
    <property type="entry name" value="Glyco_transf_28"/>
    <property type="match status" value="1"/>
</dbReference>
<dbReference type="HAMAP" id="MF_00033">
    <property type="entry name" value="MurG"/>
    <property type="match status" value="1"/>
</dbReference>
<feature type="compositionally biased region" description="Low complexity" evidence="11">
    <location>
        <begin position="543"/>
        <end position="554"/>
    </location>
</feature>
<dbReference type="GO" id="GO:0009252">
    <property type="term" value="P:peptidoglycan biosynthetic process"/>
    <property type="evidence" value="ECO:0007669"/>
    <property type="project" value="UniProtKB-UniRule"/>
</dbReference>
<evidence type="ECO:0000259" key="12">
    <source>
        <dbReference type="Pfam" id="PF03033"/>
    </source>
</evidence>
<feature type="compositionally biased region" description="Gly residues" evidence="11">
    <location>
        <begin position="677"/>
        <end position="689"/>
    </location>
</feature>
<keyword evidence="2 10" id="KW-0132">Cell division</keyword>
<dbReference type="EMBL" id="JACCCZ010000001">
    <property type="protein sequence ID" value="NYG00702.1"/>
    <property type="molecule type" value="Genomic_DNA"/>
</dbReference>
<keyword evidence="7 10" id="KW-0472">Membrane</keyword>